<dbReference type="OrthoDB" id="270318at2759"/>
<name>A0A1E3QIU9_9ASCO</name>
<keyword evidence="2" id="KW-1185">Reference proteome</keyword>
<dbReference type="Pfam" id="PF00494">
    <property type="entry name" value="SQS_PSY"/>
    <property type="match status" value="1"/>
</dbReference>
<dbReference type="SUPFAM" id="SSF48576">
    <property type="entry name" value="Terpenoid synthases"/>
    <property type="match status" value="1"/>
</dbReference>
<organism evidence="1 2">
    <name type="scientific">Babjeviella inositovora NRRL Y-12698</name>
    <dbReference type="NCBI Taxonomy" id="984486"/>
    <lineage>
        <taxon>Eukaryota</taxon>
        <taxon>Fungi</taxon>
        <taxon>Dikarya</taxon>
        <taxon>Ascomycota</taxon>
        <taxon>Saccharomycotina</taxon>
        <taxon>Pichiomycetes</taxon>
        <taxon>Serinales incertae sedis</taxon>
        <taxon>Babjeviella</taxon>
    </lineage>
</organism>
<dbReference type="Gene3D" id="1.10.600.10">
    <property type="entry name" value="Farnesyl Diphosphate Synthase"/>
    <property type="match status" value="1"/>
</dbReference>
<gene>
    <name evidence="1" type="ORF">BABINDRAFT_41058</name>
</gene>
<dbReference type="EMBL" id="KV454439">
    <property type="protein sequence ID" value="ODQ77626.1"/>
    <property type="molecule type" value="Genomic_DNA"/>
</dbReference>
<reference evidence="2" key="1">
    <citation type="submission" date="2016-05" db="EMBL/GenBank/DDBJ databases">
        <title>Comparative genomics of biotechnologically important yeasts.</title>
        <authorList>
            <consortium name="DOE Joint Genome Institute"/>
            <person name="Riley R."/>
            <person name="Haridas S."/>
            <person name="Wolfe K.H."/>
            <person name="Lopes M.R."/>
            <person name="Hittinger C.T."/>
            <person name="Goker M."/>
            <person name="Salamov A."/>
            <person name="Wisecaver J."/>
            <person name="Long T.M."/>
            <person name="Aerts A.L."/>
            <person name="Barry K."/>
            <person name="Choi C."/>
            <person name="Clum A."/>
            <person name="Coughlan A.Y."/>
            <person name="Deshpande S."/>
            <person name="Douglass A.P."/>
            <person name="Hanson S.J."/>
            <person name="Klenk H.-P."/>
            <person name="Labutti K."/>
            <person name="Lapidus A."/>
            <person name="Lindquist E."/>
            <person name="Lipzen A."/>
            <person name="Meier-Kolthoff J.P."/>
            <person name="Ohm R.A."/>
            <person name="Otillar R.P."/>
            <person name="Pangilinan J."/>
            <person name="Peng Y."/>
            <person name="Rokas A."/>
            <person name="Rosa C.A."/>
            <person name="Scheuner C."/>
            <person name="Sibirny A.A."/>
            <person name="Slot J.C."/>
            <person name="Stielow J.B."/>
            <person name="Sun H."/>
            <person name="Kurtzman C.P."/>
            <person name="Blackwell M."/>
            <person name="Grigoriev I.V."/>
            <person name="Jeffries T.W."/>
        </authorList>
    </citation>
    <scope>NUCLEOTIDE SEQUENCE [LARGE SCALE GENOMIC DNA]</scope>
    <source>
        <strain evidence="2">NRRL Y-12698</strain>
    </source>
</reference>
<protein>
    <submittedName>
        <fullName evidence="1">Uncharacterized protein</fullName>
    </submittedName>
</protein>
<dbReference type="GeneID" id="30149857"/>
<dbReference type="InterPro" id="IPR002060">
    <property type="entry name" value="Squ/phyt_synthse"/>
</dbReference>
<proteinExistence type="predicted"/>
<accession>A0A1E3QIU9</accession>
<evidence type="ECO:0000313" key="2">
    <source>
        <dbReference type="Proteomes" id="UP000094336"/>
    </source>
</evidence>
<dbReference type="Proteomes" id="UP000094336">
    <property type="component" value="Unassembled WGS sequence"/>
</dbReference>
<evidence type="ECO:0000313" key="1">
    <source>
        <dbReference type="EMBL" id="ODQ77626.1"/>
    </source>
</evidence>
<sequence>MFRHRLPSFTRGYSAVAYTDLLKSAKLNCSELLSKHDRSSFVLAHYVPEPARDCFLALRAFNLEIQKINNGGSNSKSVASRASNQLSNTLGFTTADIKLKFWSDLLDRIFQDPHNDKDSIGEPIAILIRDCLREELPLDISHFQTFLQTKKHNLRSNGFKTTDEICSYGEGTTSQLNYLLQAALLAPHISPSAIHLLEYSTGLQSKLSDIAAHLGQATAIGSMIIGTGYYAAMRNQVTLPVDAMTQSDLSQEHVLRLFQGHLTKEKQPEDYVSVREKLKEVVYQTAIIANDHLLTANTKLADVKEEIRAIVEENKGDKVLQNGWKRWSGGIPDALYLPFMIGIPTKLYLERLEKQGFDLLSPKLQTKEWKLAWRSYRNYAKRVI</sequence>
<dbReference type="InterPro" id="IPR008949">
    <property type="entry name" value="Isoprenoid_synthase_dom_sf"/>
</dbReference>
<dbReference type="AlphaFoldDB" id="A0A1E3QIU9"/>
<dbReference type="RefSeq" id="XP_018982954.1">
    <property type="nucleotide sequence ID" value="XM_019132004.1"/>
</dbReference>
<dbReference type="STRING" id="984486.A0A1E3QIU9"/>